<dbReference type="Pfam" id="PF02033">
    <property type="entry name" value="RBFA"/>
    <property type="match status" value="1"/>
</dbReference>
<keyword evidence="2" id="KW-0963">Cytoplasm</keyword>
<protein>
    <recommendedName>
        <fullName evidence="2">Ribosome-binding factor A</fullName>
    </recommendedName>
</protein>
<evidence type="ECO:0000256" key="1">
    <source>
        <dbReference type="ARBA" id="ARBA00022517"/>
    </source>
</evidence>
<dbReference type="GO" id="GO:0030490">
    <property type="term" value="P:maturation of SSU-rRNA"/>
    <property type="evidence" value="ECO:0007669"/>
    <property type="project" value="UniProtKB-UniRule"/>
</dbReference>
<dbReference type="InterPro" id="IPR023799">
    <property type="entry name" value="RbfA_dom_sf"/>
</dbReference>
<keyword evidence="1 2" id="KW-0690">Ribosome biogenesis</keyword>
<dbReference type="GO" id="GO:0005829">
    <property type="term" value="C:cytosol"/>
    <property type="evidence" value="ECO:0007669"/>
    <property type="project" value="TreeGrafter"/>
</dbReference>
<accession>A0A831WCN2</accession>
<comment type="caution">
    <text evidence="3">The sequence shown here is derived from an EMBL/GenBank/DDBJ whole genome shotgun (WGS) entry which is preliminary data.</text>
</comment>
<comment type="function">
    <text evidence="2">One of several proteins that assist in the late maturation steps of the functional core of the 30S ribosomal subunit. Associates with free 30S ribosomal subunits (but not with 30S subunits that are part of 70S ribosomes or polysomes). Required for efficient processing of 16S rRNA. May interact with the 5'-terminal helix region of 16S rRNA.</text>
</comment>
<name>A0A831WCN2_9GAMM</name>
<dbReference type="HAMAP" id="MF_00003">
    <property type="entry name" value="RbfA"/>
    <property type="match status" value="1"/>
</dbReference>
<gene>
    <name evidence="2 3" type="primary">rbfA</name>
    <name evidence="3" type="ORF">ENJ12_13195</name>
</gene>
<dbReference type="PANTHER" id="PTHR33515">
    <property type="entry name" value="RIBOSOME-BINDING FACTOR A, CHLOROPLASTIC-RELATED"/>
    <property type="match status" value="1"/>
</dbReference>
<reference evidence="3" key="1">
    <citation type="journal article" date="2020" name="mSystems">
        <title>Genome- and Community-Level Interaction Insights into Carbon Utilization and Element Cycling Functions of Hydrothermarchaeota in Hydrothermal Sediment.</title>
        <authorList>
            <person name="Zhou Z."/>
            <person name="Liu Y."/>
            <person name="Xu W."/>
            <person name="Pan J."/>
            <person name="Luo Z.H."/>
            <person name="Li M."/>
        </authorList>
    </citation>
    <scope>NUCLEOTIDE SEQUENCE [LARGE SCALE GENOMIC DNA]</scope>
    <source>
        <strain evidence="3">HyVt-458</strain>
    </source>
</reference>
<comment type="similarity">
    <text evidence="2">Belongs to the RbfA family.</text>
</comment>
<dbReference type="AlphaFoldDB" id="A0A831WCN2"/>
<organism evidence="3">
    <name type="scientific">Thiolapillus brandeum</name>
    <dbReference type="NCBI Taxonomy" id="1076588"/>
    <lineage>
        <taxon>Bacteria</taxon>
        <taxon>Pseudomonadati</taxon>
        <taxon>Pseudomonadota</taxon>
        <taxon>Gammaproteobacteria</taxon>
        <taxon>Chromatiales</taxon>
        <taxon>Sedimenticolaceae</taxon>
        <taxon>Thiolapillus</taxon>
    </lineage>
</organism>
<proteinExistence type="inferred from homology"/>
<dbReference type="InterPro" id="IPR000238">
    <property type="entry name" value="RbfA"/>
</dbReference>
<sequence length="122" mass="14098">MMREFNRGDRIGAQMHRELALLLRDAAKDPRLSEVTIQEVRVTRDLSHAKIYFTVLDKDEADYFVKVLGHAASFLRRRLGQIMKTRTVPELKFVYDSSIEEGKRLSDLIEKAVSSDTREEDG</sequence>
<dbReference type="NCBIfam" id="TIGR00082">
    <property type="entry name" value="rbfA"/>
    <property type="match status" value="1"/>
</dbReference>
<evidence type="ECO:0000313" key="3">
    <source>
        <dbReference type="EMBL" id="HEC07805.1"/>
    </source>
</evidence>
<comment type="subunit">
    <text evidence="2">Monomer. Binds 30S ribosomal subunits, but not 50S ribosomal subunits or 70S ribosomes.</text>
</comment>
<dbReference type="Proteomes" id="UP000886339">
    <property type="component" value="Unassembled WGS sequence"/>
</dbReference>
<dbReference type="EMBL" id="DRLF01000454">
    <property type="protein sequence ID" value="HEC07805.1"/>
    <property type="molecule type" value="Genomic_DNA"/>
</dbReference>
<comment type="subcellular location">
    <subcellularLocation>
        <location evidence="2">Cytoplasm</location>
    </subcellularLocation>
</comment>
<dbReference type="PANTHER" id="PTHR33515:SF1">
    <property type="entry name" value="RIBOSOME-BINDING FACTOR A, CHLOROPLASTIC-RELATED"/>
    <property type="match status" value="1"/>
</dbReference>
<dbReference type="Gene3D" id="3.30.300.20">
    <property type="match status" value="1"/>
</dbReference>
<dbReference type="GO" id="GO:0043024">
    <property type="term" value="F:ribosomal small subunit binding"/>
    <property type="evidence" value="ECO:0007669"/>
    <property type="project" value="TreeGrafter"/>
</dbReference>
<dbReference type="SUPFAM" id="SSF89919">
    <property type="entry name" value="Ribosome-binding factor A, RbfA"/>
    <property type="match status" value="1"/>
</dbReference>
<evidence type="ECO:0000256" key="2">
    <source>
        <dbReference type="HAMAP-Rule" id="MF_00003"/>
    </source>
</evidence>
<dbReference type="InterPro" id="IPR015946">
    <property type="entry name" value="KH_dom-like_a/b"/>
</dbReference>